<evidence type="ECO:0000256" key="1">
    <source>
        <dbReference type="ARBA" id="ARBA00004651"/>
    </source>
</evidence>
<dbReference type="InterPro" id="IPR036259">
    <property type="entry name" value="MFS_trans_sf"/>
</dbReference>
<dbReference type="PRINTS" id="PR01988">
    <property type="entry name" value="EXPORTERBACE"/>
</dbReference>
<dbReference type="AlphaFoldDB" id="I7K598"/>
<proteinExistence type="predicted"/>
<evidence type="ECO:0000256" key="2">
    <source>
        <dbReference type="ARBA" id="ARBA00022448"/>
    </source>
</evidence>
<comment type="subcellular location">
    <subcellularLocation>
        <location evidence="1">Cell membrane</location>
        <topology evidence="1">Multi-pass membrane protein</topology>
    </subcellularLocation>
</comment>
<keyword evidence="6 7" id="KW-0472">Membrane</keyword>
<dbReference type="PANTHER" id="PTHR23513">
    <property type="entry name" value="INTEGRAL MEMBRANE EFFLUX PROTEIN-RELATED"/>
    <property type="match status" value="1"/>
</dbReference>
<dbReference type="Pfam" id="PF05977">
    <property type="entry name" value="MFS_3"/>
    <property type="match status" value="1"/>
</dbReference>
<feature type="domain" description="Major facilitator superfamily (MFS) profile" evidence="8">
    <location>
        <begin position="11"/>
        <end position="403"/>
    </location>
</feature>
<keyword evidence="5 7" id="KW-1133">Transmembrane helix</keyword>
<dbReference type="InterPro" id="IPR010290">
    <property type="entry name" value="TM_effector"/>
</dbReference>
<sequence length="403" mass="45267">MANLLREYFPAFTHRNYRLFWTGQAISLIGTWMQNAALNWLVYSMTRDGFLSGLMTAVQFTPLFAFSLFAGLVIERFPKRKILIFTQSMLLLFAFILYILLFYNKLSYPIILLIMFFIGSVQALDNPTRQSFVVELVEGKEHLLNAIGLNSAAFNAARLVGPAVAGKVMADFGAKWCFLFNALSFLAVLIGLLMMRMKDVSARKEIKDPLKDIKEGLRFIRSNPKLLYTIISLVIIPTFCMNFNVLVPIYTRDYLMMKEKAYGILLSSLGLGALVGAVFVAVKGKKERTLYYQLIGSFGLSIFLILLGIVKSYNLAIIVLVFLGFFMISFNTTSNSILQYNAPDEMRGRIMSVYSLVFGGLTPIGSLYSGTLAKYIGPHNAFIVSGIIGLLGFSILFRRREIL</sequence>
<dbReference type="GO" id="GO:0022857">
    <property type="term" value="F:transmembrane transporter activity"/>
    <property type="evidence" value="ECO:0007669"/>
    <property type="project" value="InterPro"/>
</dbReference>
<dbReference type="CDD" id="cd06173">
    <property type="entry name" value="MFS_MefA_like"/>
    <property type="match status" value="1"/>
</dbReference>
<dbReference type="Gene3D" id="1.20.1250.20">
    <property type="entry name" value="MFS general substrate transporter like domains"/>
    <property type="match status" value="1"/>
</dbReference>
<feature type="transmembrane region" description="Helical" evidence="7">
    <location>
        <begin position="380"/>
        <end position="397"/>
    </location>
</feature>
<dbReference type="STRING" id="857293.CAAU_0655"/>
<accession>I7K598</accession>
<evidence type="ECO:0000256" key="6">
    <source>
        <dbReference type="ARBA" id="ARBA00023136"/>
    </source>
</evidence>
<dbReference type="Proteomes" id="UP000007652">
    <property type="component" value="Unassembled WGS sequence"/>
</dbReference>
<dbReference type="EMBL" id="CAKP01000028">
    <property type="protein sequence ID" value="CCJ32739.1"/>
    <property type="molecule type" value="Genomic_DNA"/>
</dbReference>
<dbReference type="PANTHER" id="PTHR23513:SF11">
    <property type="entry name" value="STAPHYLOFERRIN A TRANSPORTER"/>
    <property type="match status" value="1"/>
</dbReference>
<feature type="transmembrane region" description="Helical" evidence="7">
    <location>
        <begin position="173"/>
        <end position="194"/>
    </location>
</feature>
<gene>
    <name evidence="9" type="ORF">CAAU_0655</name>
</gene>
<dbReference type="SUPFAM" id="SSF103473">
    <property type="entry name" value="MFS general substrate transporter"/>
    <property type="match status" value="1"/>
</dbReference>
<evidence type="ECO:0000256" key="4">
    <source>
        <dbReference type="ARBA" id="ARBA00022692"/>
    </source>
</evidence>
<organism evidence="9 10">
    <name type="scientific">Caloramator australicus RC3</name>
    <dbReference type="NCBI Taxonomy" id="857293"/>
    <lineage>
        <taxon>Bacteria</taxon>
        <taxon>Bacillati</taxon>
        <taxon>Bacillota</taxon>
        <taxon>Clostridia</taxon>
        <taxon>Eubacteriales</taxon>
        <taxon>Clostridiaceae</taxon>
        <taxon>Caloramator</taxon>
    </lineage>
</organism>
<evidence type="ECO:0000313" key="10">
    <source>
        <dbReference type="Proteomes" id="UP000007652"/>
    </source>
</evidence>
<keyword evidence="10" id="KW-1185">Reference proteome</keyword>
<feature type="transmembrane region" description="Helical" evidence="7">
    <location>
        <begin position="49"/>
        <end position="70"/>
    </location>
</feature>
<feature type="transmembrane region" description="Helical" evidence="7">
    <location>
        <begin position="226"/>
        <end position="250"/>
    </location>
</feature>
<keyword evidence="2" id="KW-0813">Transport</keyword>
<evidence type="ECO:0000256" key="7">
    <source>
        <dbReference type="SAM" id="Phobius"/>
    </source>
</evidence>
<dbReference type="GO" id="GO:0005886">
    <property type="term" value="C:plasma membrane"/>
    <property type="evidence" value="ECO:0007669"/>
    <property type="project" value="UniProtKB-SubCell"/>
</dbReference>
<comment type="caution">
    <text evidence="9">The sequence shown here is derived from an EMBL/GenBank/DDBJ whole genome shotgun (WGS) entry which is preliminary data.</text>
</comment>
<evidence type="ECO:0000313" key="9">
    <source>
        <dbReference type="EMBL" id="CCJ32739.1"/>
    </source>
</evidence>
<keyword evidence="4 7" id="KW-0812">Transmembrane</keyword>
<name>I7K598_9CLOT</name>
<feature type="transmembrane region" description="Helical" evidence="7">
    <location>
        <begin position="20"/>
        <end position="43"/>
    </location>
</feature>
<evidence type="ECO:0000256" key="5">
    <source>
        <dbReference type="ARBA" id="ARBA00022989"/>
    </source>
</evidence>
<feature type="transmembrane region" description="Helical" evidence="7">
    <location>
        <begin position="106"/>
        <end position="123"/>
    </location>
</feature>
<keyword evidence="3" id="KW-1003">Cell membrane</keyword>
<feature type="transmembrane region" description="Helical" evidence="7">
    <location>
        <begin position="289"/>
        <end position="309"/>
    </location>
</feature>
<dbReference type="InterPro" id="IPR020846">
    <property type="entry name" value="MFS_dom"/>
</dbReference>
<feature type="transmembrane region" description="Helical" evidence="7">
    <location>
        <begin position="350"/>
        <end position="368"/>
    </location>
</feature>
<evidence type="ECO:0000259" key="8">
    <source>
        <dbReference type="PROSITE" id="PS50850"/>
    </source>
</evidence>
<feature type="transmembrane region" description="Helical" evidence="7">
    <location>
        <begin position="262"/>
        <end position="282"/>
    </location>
</feature>
<protein>
    <submittedName>
        <fullName evidence="9">Permease</fullName>
    </submittedName>
</protein>
<feature type="transmembrane region" description="Helical" evidence="7">
    <location>
        <begin position="315"/>
        <end position="338"/>
    </location>
</feature>
<dbReference type="InterPro" id="IPR022324">
    <property type="entry name" value="Bacilysin_exporter_BacE_put"/>
</dbReference>
<evidence type="ECO:0000256" key="3">
    <source>
        <dbReference type="ARBA" id="ARBA00022475"/>
    </source>
</evidence>
<reference evidence="9 10" key="1">
    <citation type="journal article" date="2011" name="J. Bacteriol.">
        <title>Draft genome sequence of Caloramator australicus strain RC3T, a thermoanaerobe from the Great Artesian Basin of Australia.</title>
        <authorList>
            <person name="Ogg C.D."/>
            <person name="Patel B.K.C."/>
        </authorList>
    </citation>
    <scope>NUCLEOTIDE SEQUENCE [LARGE SCALE GENOMIC DNA]</scope>
    <source>
        <strain evidence="9 10">RC3</strain>
    </source>
</reference>
<feature type="transmembrane region" description="Helical" evidence="7">
    <location>
        <begin position="82"/>
        <end position="100"/>
    </location>
</feature>
<dbReference type="eggNOG" id="COG2814">
    <property type="taxonomic scope" value="Bacteria"/>
</dbReference>
<dbReference type="PROSITE" id="PS50850">
    <property type="entry name" value="MFS"/>
    <property type="match status" value="1"/>
</dbReference>